<sequence length="61" mass="6566">MGSAPTYTESSPVQNRPTMAMNASRSWPGRADLAPRVAVETGAAAECDLATLGKYRVRVWL</sequence>
<dbReference type="EMBL" id="AOPY01000402">
    <property type="protein sequence ID" value="EPJ42865.1"/>
    <property type="molecule type" value="Genomic_DNA"/>
</dbReference>
<keyword evidence="3" id="KW-1185">Reference proteome</keyword>
<accession>S4N1X3</accession>
<evidence type="ECO:0000313" key="2">
    <source>
        <dbReference type="EMBL" id="EPJ42865.1"/>
    </source>
</evidence>
<evidence type="ECO:0000313" key="3">
    <source>
        <dbReference type="Proteomes" id="UP000015001"/>
    </source>
</evidence>
<dbReference type="Proteomes" id="UP000015001">
    <property type="component" value="Unassembled WGS sequence"/>
</dbReference>
<comment type="caution">
    <text evidence="2">The sequence shown here is derived from an EMBL/GenBank/DDBJ whole genome shotgun (WGS) entry which is preliminary data.</text>
</comment>
<reference evidence="2 3" key="1">
    <citation type="submission" date="2013-02" db="EMBL/GenBank/DDBJ databases">
        <title>Draft Genome Sequence of Streptomyces afghaniensis, Which Produces Compounds of the Julimycin B-Complex.</title>
        <authorList>
            <person name="Gruening B.A."/>
            <person name="Praeg A."/>
            <person name="Erxleben A."/>
            <person name="Guenther S."/>
            <person name="Fiedler H.-P."/>
            <person name="Goodfellow M."/>
            <person name="Mueller M."/>
        </authorList>
    </citation>
    <scope>NUCLEOTIDE SEQUENCE [LARGE SCALE GENOMIC DNA]</scope>
    <source>
        <strain evidence="2 3">772</strain>
    </source>
</reference>
<evidence type="ECO:0000256" key="1">
    <source>
        <dbReference type="SAM" id="MobiDB-lite"/>
    </source>
</evidence>
<dbReference type="AlphaFoldDB" id="S4N1X3"/>
<gene>
    <name evidence="2" type="ORF">STAFG_0079</name>
</gene>
<feature type="compositionally biased region" description="Polar residues" evidence="1">
    <location>
        <begin position="1"/>
        <end position="25"/>
    </location>
</feature>
<organism evidence="2 3">
    <name type="scientific">Streptomyces afghaniensis 772</name>
    <dbReference type="NCBI Taxonomy" id="1283301"/>
    <lineage>
        <taxon>Bacteria</taxon>
        <taxon>Bacillati</taxon>
        <taxon>Actinomycetota</taxon>
        <taxon>Actinomycetes</taxon>
        <taxon>Kitasatosporales</taxon>
        <taxon>Streptomycetaceae</taxon>
        <taxon>Streptomyces</taxon>
    </lineage>
</organism>
<feature type="region of interest" description="Disordered" evidence="1">
    <location>
        <begin position="1"/>
        <end position="27"/>
    </location>
</feature>
<proteinExistence type="predicted"/>
<protein>
    <submittedName>
        <fullName evidence="2">Uncharacterized protein</fullName>
    </submittedName>
</protein>
<name>S4N1X3_9ACTN</name>
<dbReference type="HOGENOM" id="CLU_2920584_0_0_11"/>